<proteinExistence type="predicted"/>
<dbReference type="Pfam" id="PF09344">
    <property type="entry name" value="Cas_CT1975"/>
    <property type="match status" value="1"/>
</dbReference>
<sequence>MSTVCVAAPFVTLHALQAFPPSLLNRDDSNATKQITFGGSTRVRVSSAASKRAIRVGMRQHRIDGAEYGLRTSRFPSLTAAVLTGQFGRPADVAAAKTAALFRKLNLKATDEGDTAVMVFGREALPHMLATLIDTGWDEIGDDIAPQTIAAALAALDPGPAIDVALFGRMLAEIPIGGRVDGAAGVSHSFSVGVAAIEPDFWTAVDDAAGDGEPVSGNLGDSMVSAPILYRNASLDRRQLRANLAAAGDPDTVERLAGQAEASFVEWFIRAVPTAKQRSSVAATLPAVVVATLAPQVLSAATAFATPIAGPDVLGSATNALLASLDRCHHLIGAGEDIVLAGDPAVDTVLAGRDAVTSIAEFVEQVAAR</sequence>
<protein>
    <submittedName>
        <fullName evidence="1">Type I-E CRISPR-associated protein Cas7/Cse4/CasC</fullName>
    </submittedName>
</protein>
<comment type="caution">
    <text evidence="1">The sequence shown here is derived from an EMBL/GenBank/DDBJ whole genome shotgun (WGS) entry which is preliminary data.</text>
</comment>
<dbReference type="InterPro" id="IPR010148">
    <property type="entry name" value="CRISPR-assoc_prot_CT1975"/>
</dbReference>
<dbReference type="EMBL" id="VTZN01000147">
    <property type="protein sequence ID" value="KAA1248580.1"/>
    <property type="molecule type" value="Genomic_DNA"/>
</dbReference>
<dbReference type="Proteomes" id="UP000324701">
    <property type="component" value="Unassembled WGS sequence"/>
</dbReference>
<keyword evidence="2" id="KW-1185">Reference proteome</keyword>
<accession>A0A5B1BMB4</accession>
<gene>
    <name evidence="1" type="primary">cas7e</name>
    <name evidence="1" type="ORF">F0Q45_19840</name>
</gene>
<dbReference type="RefSeq" id="WP_149655567.1">
    <property type="nucleotide sequence ID" value="NZ_VTZN01000147.1"/>
</dbReference>
<dbReference type="NCBIfam" id="TIGR01869">
    <property type="entry name" value="casC_Cse4"/>
    <property type="match status" value="1"/>
</dbReference>
<name>A0A5B1BMB4_MYCSI</name>
<dbReference type="OrthoDB" id="5291250at2"/>
<evidence type="ECO:0000313" key="2">
    <source>
        <dbReference type="Proteomes" id="UP000324701"/>
    </source>
</evidence>
<dbReference type="AlphaFoldDB" id="A0A5B1BMB4"/>
<reference evidence="1 2" key="1">
    <citation type="submission" date="2019-09" db="EMBL/GenBank/DDBJ databases">
        <title>Report of infection by Mycobacterium simiae a patient suffering from pulmonary tuberculosis.</title>
        <authorList>
            <person name="Mohanty P.S."/>
            <person name="Bansal A.K."/>
            <person name="Singh H."/>
            <person name="Sharma S."/>
            <person name="Patil S.A."/>
            <person name="Upadhaya P."/>
            <person name="Singh P.K."/>
            <person name="Kumar D."/>
            <person name="Kumar S."/>
            <person name="Singh R.K."/>
            <person name="Chaudhary B."/>
        </authorList>
    </citation>
    <scope>NUCLEOTIDE SEQUENCE [LARGE SCALE GENOMIC DNA]</scope>
    <source>
        <strain evidence="1 2">JAL-560-SIM</strain>
    </source>
</reference>
<organism evidence="1 2">
    <name type="scientific">Mycobacterium simiae</name>
    <name type="common">Mycobacterium habana</name>
    <dbReference type="NCBI Taxonomy" id="1784"/>
    <lineage>
        <taxon>Bacteria</taxon>
        <taxon>Bacillati</taxon>
        <taxon>Actinomycetota</taxon>
        <taxon>Actinomycetes</taxon>
        <taxon>Mycobacteriales</taxon>
        <taxon>Mycobacteriaceae</taxon>
        <taxon>Mycobacterium</taxon>
        <taxon>Mycobacterium simiae complex</taxon>
    </lineage>
</organism>
<evidence type="ECO:0000313" key="1">
    <source>
        <dbReference type="EMBL" id="KAA1248580.1"/>
    </source>
</evidence>